<comment type="caution">
    <text evidence="2">The sequence shown here is derived from an EMBL/GenBank/DDBJ whole genome shotgun (WGS) entry which is preliminary data.</text>
</comment>
<accession>A0A1Y2H7W7</accession>
<keyword evidence="3" id="KW-1185">Reference proteome</keyword>
<name>A0A1Y2H7W7_9FUNG</name>
<protein>
    <submittedName>
        <fullName evidence="2">Uncharacterized protein</fullName>
    </submittedName>
</protein>
<dbReference type="AlphaFoldDB" id="A0A1Y2H7W7"/>
<feature type="compositionally biased region" description="Basic residues" evidence="1">
    <location>
        <begin position="317"/>
        <end position="327"/>
    </location>
</feature>
<evidence type="ECO:0000313" key="3">
    <source>
        <dbReference type="Proteomes" id="UP000193411"/>
    </source>
</evidence>
<dbReference type="Proteomes" id="UP000193411">
    <property type="component" value="Unassembled WGS sequence"/>
</dbReference>
<organism evidence="2 3">
    <name type="scientific">Catenaria anguillulae PL171</name>
    <dbReference type="NCBI Taxonomy" id="765915"/>
    <lineage>
        <taxon>Eukaryota</taxon>
        <taxon>Fungi</taxon>
        <taxon>Fungi incertae sedis</taxon>
        <taxon>Blastocladiomycota</taxon>
        <taxon>Blastocladiomycetes</taxon>
        <taxon>Blastocladiales</taxon>
        <taxon>Catenariaceae</taxon>
        <taxon>Catenaria</taxon>
    </lineage>
</organism>
<evidence type="ECO:0000313" key="2">
    <source>
        <dbReference type="EMBL" id="ORZ30688.1"/>
    </source>
</evidence>
<dbReference type="EMBL" id="MCFL01000077">
    <property type="protein sequence ID" value="ORZ30688.1"/>
    <property type="molecule type" value="Genomic_DNA"/>
</dbReference>
<reference evidence="2 3" key="1">
    <citation type="submission" date="2016-07" db="EMBL/GenBank/DDBJ databases">
        <title>Pervasive Adenine N6-methylation of Active Genes in Fungi.</title>
        <authorList>
            <consortium name="DOE Joint Genome Institute"/>
            <person name="Mondo S.J."/>
            <person name="Dannebaum R.O."/>
            <person name="Kuo R.C."/>
            <person name="Labutti K."/>
            <person name="Haridas S."/>
            <person name="Kuo A."/>
            <person name="Salamov A."/>
            <person name="Ahrendt S.R."/>
            <person name="Lipzen A."/>
            <person name="Sullivan W."/>
            <person name="Andreopoulos W.B."/>
            <person name="Clum A."/>
            <person name="Lindquist E."/>
            <person name="Daum C."/>
            <person name="Ramamoorthy G.K."/>
            <person name="Gryganskyi A."/>
            <person name="Culley D."/>
            <person name="Magnuson J.K."/>
            <person name="James T.Y."/>
            <person name="O'Malley M.A."/>
            <person name="Stajich J.E."/>
            <person name="Spatafora J.W."/>
            <person name="Visel A."/>
            <person name="Grigoriev I.V."/>
        </authorList>
    </citation>
    <scope>NUCLEOTIDE SEQUENCE [LARGE SCALE GENOMIC DNA]</scope>
    <source>
        <strain evidence="2 3">PL171</strain>
    </source>
</reference>
<gene>
    <name evidence="2" type="ORF">BCR44DRAFT_30897</name>
</gene>
<sequence length="596" mass="64069">MDASADLLKVDQTRARLDWAQDDLSAVNADLRDTNKNYQALLAQSVQATAVTASTQAQVLATTHLPTTAKPLTEKQSDYAAKSLEKLPSFGESPVSIAASLRQHKALHEYIIDMPEYFKILSHARKAQGKHAEFIRNWLATDEIRKFATFAEYEAAINGTKPQGEPPVLEALRELDTMRYNSKKSMPSVFVSGFRAALDRAKVPRDSWIAAWLFSRKLPEAFLKRAGSRLTLELRSGSFEKMVVEFLAAEDALVTRTPNPTTTPSVDKTLDDPMDIGAFAADTLALPHIKCRRCGGVGHVAKRDPGIGEQVPAAGKDKRRGRRRKKPVKDSVAAVQDTCPASCVPLDDNVSLLSDYIASVFEVERKGTHLYLGAAVADAGGAGHPALLGNMLDCGVPKSFIDRSIAESLNMTKIPVSCPFSLWGIDGRPVAGGQVTHKVRATIAIPKDGVSPNLRVGKRGTYVFGRKPLAPVPVQDIPCWARAKATACRYRGAFHCQGCVIIDMFVLESPLFATILGLDWFQATGASLCPADDRISIPGPCGGHCGNDPVKACAHDAVKEAGGDTVTSTGWTARPSESAATITQTAAGGGTIRICV</sequence>
<evidence type="ECO:0000256" key="1">
    <source>
        <dbReference type="SAM" id="MobiDB-lite"/>
    </source>
</evidence>
<feature type="region of interest" description="Disordered" evidence="1">
    <location>
        <begin position="305"/>
        <end position="330"/>
    </location>
</feature>
<proteinExistence type="predicted"/>